<keyword evidence="9" id="KW-1185">Reference proteome</keyword>
<gene>
    <name evidence="8" type="ORF">GCM10012280_53140</name>
</gene>
<evidence type="ECO:0000313" key="8">
    <source>
        <dbReference type="EMBL" id="GGO95592.1"/>
    </source>
</evidence>
<dbReference type="NCBIfam" id="NF041363">
    <property type="entry name" value="GntD_guanitoxin"/>
    <property type="match status" value="1"/>
</dbReference>
<reference evidence="8" key="1">
    <citation type="journal article" date="2014" name="Int. J. Syst. Evol. Microbiol.">
        <title>Complete genome sequence of Corynebacterium casei LMG S-19264T (=DSM 44701T), isolated from a smear-ripened cheese.</title>
        <authorList>
            <consortium name="US DOE Joint Genome Institute (JGI-PGF)"/>
            <person name="Walter F."/>
            <person name="Albersmeier A."/>
            <person name="Kalinowski J."/>
            <person name="Ruckert C."/>
        </authorList>
    </citation>
    <scope>NUCLEOTIDE SEQUENCE</scope>
    <source>
        <strain evidence="8">CGMCC 4.7201</strain>
    </source>
</reference>
<evidence type="ECO:0000256" key="2">
    <source>
        <dbReference type="ARBA" id="ARBA00022723"/>
    </source>
</evidence>
<proteinExistence type="inferred from homology"/>
<dbReference type="InterPro" id="IPR053447">
    <property type="entry name" value="Alpha-KG_dependent_hydroxylase"/>
</dbReference>
<keyword evidence="4 5" id="KW-0408">Iron</keyword>
<organism evidence="8 9">
    <name type="scientific">Wenjunlia tyrosinilytica</name>
    <dbReference type="NCBI Taxonomy" id="1544741"/>
    <lineage>
        <taxon>Bacteria</taxon>
        <taxon>Bacillati</taxon>
        <taxon>Actinomycetota</taxon>
        <taxon>Actinomycetes</taxon>
        <taxon>Kitasatosporales</taxon>
        <taxon>Streptomycetaceae</taxon>
        <taxon>Wenjunlia</taxon>
    </lineage>
</organism>
<accession>A0A917ZW98</accession>
<keyword evidence="3" id="KW-0560">Oxidoreductase</keyword>
<dbReference type="InterPro" id="IPR014503">
    <property type="entry name" value="Clavaminate_syn-like"/>
</dbReference>
<evidence type="ECO:0000256" key="5">
    <source>
        <dbReference type="PIRSR" id="PIRSR019543-2"/>
    </source>
</evidence>
<evidence type="ECO:0000313" key="9">
    <source>
        <dbReference type="Proteomes" id="UP000641932"/>
    </source>
</evidence>
<evidence type="ECO:0000256" key="3">
    <source>
        <dbReference type="ARBA" id="ARBA00023002"/>
    </source>
</evidence>
<keyword evidence="2 5" id="KW-0479">Metal-binding</keyword>
<evidence type="ECO:0000256" key="4">
    <source>
        <dbReference type="ARBA" id="ARBA00023004"/>
    </source>
</evidence>
<protein>
    <submittedName>
        <fullName evidence="8">L-asparagine oxygenase</fullName>
    </submittedName>
</protein>
<feature type="domain" description="TauD/TfdA-like" evidence="7">
    <location>
        <begin position="166"/>
        <end position="344"/>
    </location>
</feature>
<reference evidence="8" key="2">
    <citation type="submission" date="2020-09" db="EMBL/GenBank/DDBJ databases">
        <authorList>
            <person name="Sun Q."/>
            <person name="Zhou Y."/>
        </authorList>
    </citation>
    <scope>NUCLEOTIDE SEQUENCE</scope>
    <source>
        <strain evidence="8">CGMCC 4.7201</strain>
    </source>
</reference>
<feature type="binding site" evidence="5">
    <location>
        <position position="175"/>
    </location>
    <ligand>
        <name>Fe cation</name>
        <dbReference type="ChEBI" id="CHEBI:24875"/>
    </ligand>
</feature>
<comment type="similarity">
    <text evidence="1">Belongs to the clavaminate synthase family.</text>
</comment>
<name>A0A917ZW98_9ACTN</name>
<sequence>MFRESRTTAPDAGSKAPTSDTDPVSTRPTGVHRYRLSPSESGEAFALASSLANEYRRVDNPRFLADVSVIAHDLPRGVRLAVNTARLDDRKHGLVICGNRVDQAGLGPTPARWQLADTPESRAHGFLIMLYGSLLGDVIAWATQQDGRIVTEVVPTPGMEESLVSSSSRKELGWHTEDAFSPYRADFVGLLCLRSPELTATTLGHLDPAAMPAEVMDVLTQPRFHIVPDASHDATLNSCPAADRRAEAFRRLDEVRRRPPLIPLVTGHPGAPVLRIDSDYVAPAEGDEEAAHALKWLIDHLDGSLYDFPLGPGDMGFIDNRNVVHGRRPFRPRYDGTDRWLKRINVVEDFRRTRPGRADMTTRVIG</sequence>
<evidence type="ECO:0000256" key="1">
    <source>
        <dbReference type="ARBA" id="ARBA00008425"/>
    </source>
</evidence>
<dbReference type="Gene3D" id="3.60.130.10">
    <property type="entry name" value="Clavaminate synthase-like"/>
    <property type="match status" value="1"/>
</dbReference>
<feature type="binding site" evidence="5">
    <location>
        <position position="177"/>
    </location>
    <ligand>
        <name>Fe cation</name>
        <dbReference type="ChEBI" id="CHEBI:24875"/>
    </ligand>
</feature>
<evidence type="ECO:0000259" key="7">
    <source>
        <dbReference type="Pfam" id="PF02668"/>
    </source>
</evidence>
<dbReference type="GO" id="GO:0005506">
    <property type="term" value="F:iron ion binding"/>
    <property type="evidence" value="ECO:0007669"/>
    <property type="project" value="InterPro"/>
</dbReference>
<dbReference type="RefSeq" id="WP_189134332.1">
    <property type="nucleotide sequence ID" value="NZ_BMMS01000026.1"/>
</dbReference>
<feature type="compositionally biased region" description="Polar residues" evidence="6">
    <location>
        <begin position="16"/>
        <end position="28"/>
    </location>
</feature>
<evidence type="ECO:0000256" key="6">
    <source>
        <dbReference type="SAM" id="MobiDB-lite"/>
    </source>
</evidence>
<dbReference type="AlphaFoldDB" id="A0A917ZW98"/>
<dbReference type="PIRSF" id="PIRSF019543">
    <property type="entry name" value="Clavaminate_syn"/>
    <property type="match status" value="1"/>
</dbReference>
<dbReference type="InterPro" id="IPR003819">
    <property type="entry name" value="TauD/TfdA-like"/>
</dbReference>
<dbReference type="InterPro" id="IPR042098">
    <property type="entry name" value="TauD-like_sf"/>
</dbReference>
<dbReference type="Pfam" id="PF02668">
    <property type="entry name" value="TauD"/>
    <property type="match status" value="1"/>
</dbReference>
<dbReference type="EMBL" id="BMMS01000026">
    <property type="protein sequence ID" value="GGO95592.1"/>
    <property type="molecule type" value="Genomic_DNA"/>
</dbReference>
<dbReference type="Proteomes" id="UP000641932">
    <property type="component" value="Unassembled WGS sequence"/>
</dbReference>
<comment type="caution">
    <text evidence="8">The sequence shown here is derived from an EMBL/GenBank/DDBJ whole genome shotgun (WGS) entry which is preliminary data.</text>
</comment>
<dbReference type="GO" id="GO:0016491">
    <property type="term" value="F:oxidoreductase activity"/>
    <property type="evidence" value="ECO:0007669"/>
    <property type="project" value="UniProtKB-KW"/>
</dbReference>
<feature type="region of interest" description="Disordered" evidence="6">
    <location>
        <begin position="1"/>
        <end position="35"/>
    </location>
</feature>
<dbReference type="SUPFAM" id="SSF51197">
    <property type="entry name" value="Clavaminate synthase-like"/>
    <property type="match status" value="1"/>
</dbReference>